<dbReference type="Proteomes" id="UP001315686">
    <property type="component" value="Unassembled WGS sequence"/>
</dbReference>
<dbReference type="RefSeq" id="WP_327794844.1">
    <property type="nucleotide sequence ID" value="NZ_JADQAZ010000003.1"/>
</dbReference>
<dbReference type="AlphaFoldDB" id="A0AAP2G9P9"/>
<name>A0AAP2G9P9_9RHOB</name>
<evidence type="ECO:0000259" key="1">
    <source>
        <dbReference type="Pfam" id="PF13503"/>
    </source>
</evidence>
<dbReference type="Pfam" id="PF13503">
    <property type="entry name" value="DUF4123"/>
    <property type="match status" value="1"/>
</dbReference>
<gene>
    <name evidence="2" type="ORF">IV417_14610</name>
</gene>
<evidence type="ECO:0000313" key="2">
    <source>
        <dbReference type="EMBL" id="MBT0958619.1"/>
    </source>
</evidence>
<evidence type="ECO:0000313" key="3">
    <source>
        <dbReference type="Proteomes" id="UP001315686"/>
    </source>
</evidence>
<dbReference type="InterPro" id="IPR025391">
    <property type="entry name" value="DUF4123"/>
</dbReference>
<feature type="domain" description="DUF4123" evidence="1">
    <location>
        <begin position="28"/>
        <end position="170"/>
    </location>
</feature>
<protein>
    <submittedName>
        <fullName evidence="2">DUF4123 domain-containing protein</fullName>
    </submittedName>
</protein>
<comment type="caution">
    <text evidence="2">The sequence shown here is derived from an EMBL/GenBank/DDBJ whole genome shotgun (WGS) entry which is preliminary data.</text>
</comment>
<keyword evidence="3" id="KW-1185">Reference proteome</keyword>
<sequence>MQDQISAPPPLTIRDDLGDALRPLPGAIFAVVDGAHFDDLPARMRAVGLEALPLYADEIDLPNMSQGPHLVACPNGYAIEQVRDVCSGAPAVVWWAWPDEGEGTAHAIQSHLRRLNLVEIPAMRAEAIVGTRPIGAVDRSAKFETVIFRHGDPHVMDLLLPVLKPKQLAQLFGRAHAMVLDAPGMEAVTRADNPGDSDPTAFGRLRLSKKQYDELAGVHGRGLRRRAVRELAHKFTDTPAAGREARVTAAYDRAESYGCLTRSQIWEFLALDQKFGAGFEFHKGHERVLEALQTRDASPEERLWRAEMELGFVRDHGHSHD</sequence>
<organism evidence="2 3">
    <name type="scientific">Harenicola maris</name>
    <dbReference type="NCBI Taxonomy" id="2841044"/>
    <lineage>
        <taxon>Bacteria</taxon>
        <taxon>Pseudomonadati</taxon>
        <taxon>Pseudomonadota</taxon>
        <taxon>Alphaproteobacteria</taxon>
        <taxon>Rhodobacterales</taxon>
        <taxon>Paracoccaceae</taxon>
        <taxon>Harenicola</taxon>
    </lineage>
</organism>
<proteinExistence type="predicted"/>
<accession>A0AAP2G9P9</accession>
<dbReference type="EMBL" id="JADQAZ010000003">
    <property type="protein sequence ID" value="MBT0958619.1"/>
    <property type="molecule type" value="Genomic_DNA"/>
</dbReference>
<reference evidence="2 3" key="1">
    <citation type="journal article" date="2021" name="Arch. Microbiol.">
        <title>Harenicola maris gen. nov., sp. nov. isolated from the Sea of Japan shallow sediments.</title>
        <authorList>
            <person name="Romanenko L.A."/>
            <person name="Kurilenko V.V."/>
            <person name="Chernysheva N.Y."/>
            <person name="Tekutyeva L.A."/>
            <person name="Velansky P.V."/>
            <person name="Svetashev V.I."/>
            <person name="Isaeva M.P."/>
        </authorList>
    </citation>
    <scope>NUCLEOTIDE SEQUENCE [LARGE SCALE GENOMIC DNA]</scope>
    <source>
        <strain evidence="2 3">KMM 3653</strain>
    </source>
</reference>